<feature type="domain" description="DUF7577" evidence="3">
    <location>
        <begin position="80"/>
        <end position="107"/>
    </location>
</feature>
<dbReference type="Proteomes" id="UP001500420">
    <property type="component" value="Unassembled WGS sequence"/>
</dbReference>
<feature type="transmembrane region" description="Helical" evidence="2">
    <location>
        <begin position="6"/>
        <end position="25"/>
    </location>
</feature>
<keyword evidence="5" id="KW-1185">Reference proteome</keyword>
<comment type="caution">
    <text evidence="4">The sequence shown here is derived from an EMBL/GenBank/DDBJ whole genome shotgun (WGS) entry which is preliminary data.</text>
</comment>
<sequence length="109" mass="12069">MDVWQWVLLYAAFLALVQLLIYYYLRRGRDRQSMTVSGAGDRGRTNGAVPNSSGLREMPGSPDDGESSPEGDPRPDADEETLVCPHCGARNEREPTFTYCRNCVSQLGA</sequence>
<feature type="region of interest" description="Disordered" evidence="1">
    <location>
        <begin position="34"/>
        <end position="81"/>
    </location>
</feature>
<evidence type="ECO:0000256" key="2">
    <source>
        <dbReference type="SAM" id="Phobius"/>
    </source>
</evidence>
<gene>
    <name evidence="4" type="ORF">GCM10009020_18890</name>
</gene>
<protein>
    <recommendedName>
        <fullName evidence="3">DUF7577 domain-containing protein</fullName>
    </recommendedName>
</protein>
<organism evidence="4 5">
    <name type="scientific">Natronoarchaeum mannanilyticum</name>
    <dbReference type="NCBI Taxonomy" id="926360"/>
    <lineage>
        <taxon>Archaea</taxon>
        <taxon>Methanobacteriati</taxon>
        <taxon>Methanobacteriota</taxon>
        <taxon>Stenosarchaea group</taxon>
        <taxon>Halobacteria</taxon>
        <taxon>Halobacteriales</taxon>
        <taxon>Natronoarchaeaceae</taxon>
    </lineage>
</organism>
<dbReference type="InterPro" id="IPR055999">
    <property type="entry name" value="DUF7577"/>
</dbReference>
<evidence type="ECO:0000313" key="5">
    <source>
        <dbReference type="Proteomes" id="UP001500420"/>
    </source>
</evidence>
<evidence type="ECO:0000256" key="1">
    <source>
        <dbReference type="SAM" id="MobiDB-lite"/>
    </source>
</evidence>
<keyword evidence="2" id="KW-0812">Transmembrane</keyword>
<dbReference type="EMBL" id="BAAADV010000003">
    <property type="protein sequence ID" value="GAA0672416.1"/>
    <property type="molecule type" value="Genomic_DNA"/>
</dbReference>
<proteinExistence type="predicted"/>
<accession>A0AAV3TA32</accession>
<keyword evidence="2" id="KW-1133">Transmembrane helix</keyword>
<name>A0AAV3TA32_9EURY</name>
<dbReference type="RefSeq" id="WP_343773748.1">
    <property type="nucleotide sequence ID" value="NZ_BAAADV010000003.1"/>
</dbReference>
<evidence type="ECO:0000259" key="3">
    <source>
        <dbReference type="Pfam" id="PF24463"/>
    </source>
</evidence>
<evidence type="ECO:0000313" key="4">
    <source>
        <dbReference type="EMBL" id="GAA0672416.1"/>
    </source>
</evidence>
<keyword evidence="2" id="KW-0472">Membrane</keyword>
<reference evidence="4 5" key="1">
    <citation type="journal article" date="2019" name="Int. J. Syst. Evol. Microbiol.">
        <title>The Global Catalogue of Microorganisms (GCM) 10K type strain sequencing project: providing services to taxonomists for standard genome sequencing and annotation.</title>
        <authorList>
            <consortium name="The Broad Institute Genomics Platform"/>
            <consortium name="The Broad Institute Genome Sequencing Center for Infectious Disease"/>
            <person name="Wu L."/>
            <person name="Ma J."/>
        </authorList>
    </citation>
    <scope>NUCLEOTIDE SEQUENCE [LARGE SCALE GENOMIC DNA]</scope>
    <source>
        <strain evidence="4 5">JCM 16328</strain>
    </source>
</reference>
<dbReference type="AlphaFoldDB" id="A0AAV3TA32"/>
<dbReference type="Pfam" id="PF24463">
    <property type="entry name" value="DUF7577"/>
    <property type="match status" value="1"/>
</dbReference>